<feature type="signal peptide" evidence="1">
    <location>
        <begin position="1"/>
        <end position="21"/>
    </location>
</feature>
<proteinExistence type="predicted"/>
<dbReference type="EnsemblMetazoa" id="G23582.1">
    <property type="protein sequence ID" value="G23582.1:cds"/>
    <property type="gene ID" value="G23582"/>
</dbReference>
<feature type="chain" id="PRO_5036459266" evidence="1">
    <location>
        <begin position="22"/>
        <end position="328"/>
    </location>
</feature>
<keyword evidence="3" id="KW-1185">Reference proteome</keyword>
<evidence type="ECO:0000313" key="3">
    <source>
        <dbReference type="Proteomes" id="UP000005408"/>
    </source>
</evidence>
<evidence type="ECO:0000256" key="1">
    <source>
        <dbReference type="SAM" id="SignalP"/>
    </source>
</evidence>
<dbReference type="SUPFAM" id="SSF57302">
    <property type="entry name" value="Snake toxin-like"/>
    <property type="match status" value="1"/>
</dbReference>
<dbReference type="AlphaFoldDB" id="A0A8W8KEV3"/>
<dbReference type="Proteomes" id="UP000005408">
    <property type="component" value="Unassembled WGS sequence"/>
</dbReference>
<evidence type="ECO:0000313" key="2">
    <source>
        <dbReference type="EnsemblMetazoa" id="G23582.1:cds"/>
    </source>
</evidence>
<protein>
    <submittedName>
        <fullName evidence="2">Uncharacterized protein</fullName>
    </submittedName>
</protein>
<accession>A0A8W8KEV3</accession>
<dbReference type="InterPro" id="IPR045860">
    <property type="entry name" value="Snake_toxin-like_sf"/>
</dbReference>
<name>A0A8W8KEV3_MAGGI</name>
<keyword evidence="1" id="KW-0732">Signal</keyword>
<organism evidence="2 3">
    <name type="scientific">Magallana gigas</name>
    <name type="common">Pacific oyster</name>
    <name type="synonym">Crassostrea gigas</name>
    <dbReference type="NCBI Taxonomy" id="29159"/>
    <lineage>
        <taxon>Eukaryota</taxon>
        <taxon>Metazoa</taxon>
        <taxon>Spiralia</taxon>
        <taxon>Lophotrochozoa</taxon>
        <taxon>Mollusca</taxon>
        <taxon>Bivalvia</taxon>
        <taxon>Autobranchia</taxon>
        <taxon>Pteriomorphia</taxon>
        <taxon>Ostreida</taxon>
        <taxon>Ostreoidea</taxon>
        <taxon>Ostreidae</taxon>
        <taxon>Magallana</taxon>
    </lineage>
</organism>
<sequence>MISDIIRDVVVWLVMVNSVDAISNVGPTCFQCDREALPTTCSNVVTCGPHEVCSIEKGLDLLDDVVFWSGCKSKTECSVSRKRSSPADVTVTCSECCDGNFCNANGCGYPGFPAGGNNLCFNCVHMKSPSNCSHVATCQKDEVCYFEELQQAQGVSYHSGCWSLTDCKVHQMCGGCCLGDFCNSGCSPYDNLRPLYQYVCYFEELQQAQGVSYHSGCWSLTDCKVHQMCGGCCLGDFCNSGCSPYDNLRPLYQYVCYFEELQQAQGVSYHSGCWSLTDCKVHQMCGGCCLGDFCNSGCSPYDNLRPLYQYVTLTNAPGYMWITIPYHQ</sequence>
<reference evidence="2" key="1">
    <citation type="submission" date="2022-08" db="UniProtKB">
        <authorList>
            <consortium name="EnsemblMetazoa"/>
        </authorList>
    </citation>
    <scope>IDENTIFICATION</scope>
    <source>
        <strain evidence="2">05x7-T-G4-1.051#20</strain>
    </source>
</reference>